<evidence type="ECO:0000256" key="2">
    <source>
        <dbReference type="ARBA" id="ARBA00023002"/>
    </source>
</evidence>
<organism evidence="4 5">
    <name type="scientific">Vibrio panuliri</name>
    <dbReference type="NCBI Taxonomy" id="1381081"/>
    <lineage>
        <taxon>Bacteria</taxon>
        <taxon>Pseudomonadati</taxon>
        <taxon>Pseudomonadota</taxon>
        <taxon>Gammaproteobacteria</taxon>
        <taxon>Vibrionales</taxon>
        <taxon>Vibrionaceae</taxon>
        <taxon>Vibrio</taxon>
    </lineage>
</organism>
<gene>
    <name evidence="4" type="ORF">BIY20_06930</name>
</gene>
<dbReference type="Proteomes" id="UP000186039">
    <property type="component" value="Unassembled WGS sequence"/>
</dbReference>
<evidence type="ECO:0000313" key="4">
    <source>
        <dbReference type="EMBL" id="OLQ95281.1"/>
    </source>
</evidence>
<dbReference type="EMBL" id="MJMH01000088">
    <property type="protein sequence ID" value="OLQ95281.1"/>
    <property type="molecule type" value="Genomic_DNA"/>
</dbReference>
<dbReference type="PANTHER" id="PTHR43353">
    <property type="entry name" value="SUCCINATE-SEMIALDEHYDE DEHYDROGENASE, MITOCHONDRIAL"/>
    <property type="match status" value="1"/>
</dbReference>
<dbReference type="SUPFAM" id="SSF53720">
    <property type="entry name" value="ALDH-like"/>
    <property type="match status" value="1"/>
</dbReference>
<dbReference type="InterPro" id="IPR016162">
    <property type="entry name" value="Ald_DH_N"/>
</dbReference>
<sequence length="472" mass="52104">MYTQHMYIDGQLIVSDQKHLIINPATSKHVCEIYSATKNEAEMALLSAKGFEIEWANTDINERIDWMQKLKKEIIKNEETLRNCVHYETGKTWKDTEEDFKLLVDSLDYYSKNITNYLNPEIIKDTDYTHKIKKSPVGVVVAYLAWNFPLLNIGYKLGPAMASGCPIIIKPSSKTPLSAYAVGKICHDIGLPKGAVHILAGNDRELGNYLSSSTVPALITLIGSTQTGIDVISNSATSIKRYSMELGGDAPYIVFADADLDAAADILTAIKFTNAGQICVSANRVLVEKSVLDCFTTKLLNRIANIVVGWERESNANMGALIDVAAKERVHRLVVDALEKGATLQCGGNINQYEEGAFYPPTLLTNISDKMEIFRNEIFGPVIAISTFDDENDVVKTANNTLAGLASYIFTEDKEKATRVSNELSFGEIHVNGIKYSIELPHSGIKQSGIGCDCSLHALQEYFSIKRLSIKN</sequence>
<dbReference type="InterPro" id="IPR050740">
    <property type="entry name" value="Aldehyde_DH_Superfamily"/>
</dbReference>
<evidence type="ECO:0000256" key="1">
    <source>
        <dbReference type="ARBA" id="ARBA00009986"/>
    </source>
</evidence>
<protein>
    <submittedName>
        <fullName evidence="4">NAD-dependent succinate-semialdehyde dehydrogenase</fullName>
    </submittedName>
</protein>
<feature type="domain" description="Aldehyde dehydrogenase" evidence="3">
    <location>
        <begin position="18"/>
        <end position="466"/>
    </location>
</feature>
<dbReference type="InterPro" id="IPR015590">
    <property type="entry name" value="Aldehyde_DH_dom"/>
</dbReference>
<keyword evidence="2" id="KW-0560">Oxidoreductase</keyword>
<keyword evidence="5" id="KW-1185">Reference proteome</keyword>
<comment type="similarity">
    <text evidence="1">Belongs to the aldehyde dehydrogenase family.</text>
</comment>
<accession>A0ABX3FR58</accession>
<name>A0ABX3FR58_9VIBR</name>
<evidence type="ECO:0000259" key="3">
    <source>
        <dbReference type="Pfam" id="PF00171"/>
    </source>
</evidence>
<dbReference type="InterPro" id="IPR016163">
    <property type="entry name" value="Ald_DH_C"/>
</dbReference>
<comment type="caution">
    <text evidence="4">The sequence shown here is derived from an EMBL/GenBank/DDBJ whole genome shotgun (WGS) entry which is preliminary data.</text>
</comment>
<reference evidence="4 5" key="1">
    <citation type="submission" date="2016-09" db="EMBL/GenBank/DDBJ databases">
        <title>Genomic Taxonomy of the Vibrionaceae.</title>
        <authorList>
            <person name="Gonzalez-Castillo A."/>
            <person name="Gomez-Gil B."/>
            <person name="Enciso-Ibarra K."/>
        </authorList>
    </citation>
    <scope>NUCLEOTIDE SEQUENCE [LARGE SCALE GENOMIC DNA]</scope>
    <source>
        <strain evidence="4 5">CAIM 1902</strain>
    </source>
</reference>
<dbReference type="Pfam" id="PF00171">
    <property type="entry name" value="Aldedh"/>
    <property type="match status" value="1"/>
</dbReference>
<dbReference type="Gene3D" id="3.40.605.10">
    <property type="entry name" value="Aldehyde Dehydrogenase, Chain A, domain 1"/>
    <property type="match status" value="1"/>
</dbReference>
<dbReference type="InterPro" id="IPR016161">
    <property type="entry name" value="Ald_DH/histidinol_DH"/>
</dbReference>
<dbReference type="Gene3D" id="3.40.309.10">
    <property type="entry name" value="Aldehyde Dehydrogenase, Chain A, domain 2"/>
    <property type="match status" value="1"/>
</dbReference>
<dbReference type="RefSeq" id="WP_075714085.1">
    <property type="nucleotide sequence ID" value="NZ_AP019654.1"/>
</dbReference>
<dbReference type="PANTHER" id="PTHR43353:SF5">
    <property type="entry name" value="SUCCINATE-SEMIALDEHYDE DEHYDROGENASE, MITOCHONDRIAL"/>
    <property type="match status" value="1"/>
</dbReference>
<proteinExistence type="inferred from homology"/>
<evidence type="ECO:0000313" key="5">
    <source>
        <dbReference type="Proteomes" id="UP000186039"/>
    </source>
</evidence>